<sequence>MEFWLIVVIAFGAALVLGFGIVLRRARADAVSGTATTTLTTSSPVAVPPAPTPPAGLDRAALDDAVRALLAEGKLIPAVKLVRERTGFGLKDAKEYVDRLPAGASAPPPAPSPDTVTPEAMAHIQQLVAQGRKIQAIKVLREHTGLGLKQAKDTVERMEESGVVAALDVAAPAAPPSSDEVMARVRALAAQGKKIHAIKELRDHRPGLGLKEAKDIVERL</sequence>
<dbReference type="GO" id="GO:0022625">
    <property type="term" value="C:cytosolic large ribosomal subunit"/>
    <property type="evidence" value="ECO:0007669"/>
    <property type="project" value="TreeGrafter"/>
</dbReference>
<reference evidence="6" key="1">
    <citation type="submission" date="2016-10" db="EMBL/GenBank/DDBJ databases">
        <authorList>
            <person name="Varghese N."/>
            <person name="Submissions S."/>
        </authorList>
    </citation>
    <scope>NUCLEOTIDE SEQUENCE [LARGE SCALE GENOMIC DNA]</scope>
    <source>
        <strain evidence="6">DSM 45237</strain>
    </source>
</reference>
<dbReference type="STRING" id="561176.SAMN04488561_3442"/>
<dbReference type="EMBL" id="FNUC01000003">
    <property type="protein sequence ID" value="SEE93073.1"/>
    <property type="molecule type" value="Genomic_DNA"/>
</dbReference>
<gene>
    <name evidence="5" type="ORF">SAMN04488561_3442</name>
</gene>
<proteinExistence type="predicted"/>
<dbReference type="Proteomes" id="UP000181980">
    <property type="component" value="Unassembled WGS sequence"/>
</dbReference>
<evidence type="ECO:0000313" key="5">
    <source>
        <dbReference type="EMBL" id="SEE93073.1"/>
    </source>
</evidence>
<dbReference type="InterPro" id="IPR013823">
    <property type="entry name" value="Ribosomal_bL12_C"/>
</dbReference>
<dbReference type="Gene3D" id="3.30.1390.10">
    <property type="match status" value="3"/>
</dbReference>
<feature type="compositionally biased region" description="Low complexity" evidence="3">
    <location>
        <begin position="35"/>
        <end position="45"/>
    </location>
</feature>
<organism evidence="5 6">
    <name type="scientific">Jiangella alba</name>
    <dbReference type="NCBI Taxonomy" id="561176"/>
    <lineage>
        <taxon>Bacteria</taxon>
        <taxon>Bacillati</taxon>
        <taxon>Actinomycetota</taxon>
        <taxon>Actinomycetes</taxon>
        <taxon>Jiangellales</taxon>
        <taxon>Jiangellaceae</taxon>
        <taxon>Jiangella</taxon>
    </lineage>
</organism>
<evidence type="ECO:0000256" key="3">
    <source>
        <dbReference type="SAM" id="MobiDB-lite"/>
    </source>
</evidence>
<dbReference type="PANTHER" id="PTHR45987">
    <property type="entry name" value="39S RIBOSOMAL PROTEIN L12"/>
    <property type="match status" value="1"/>
</dbReference>
<dbReference type="Pfam" id="PF00542">
    <property type="entry name" value="Ribosomal_L12"/>
    <property type="match status" value="1"/>
</dbReference>
<keyword evidence="2" id="KW-0687">Ribonucleoprotein</keyword>
<keyword evidence="1 5" id="KW-0689">Ribosomal protein</keyword>
<evidence type="ECO:0000256" key="1">
    <source>
        <dbReference type="ARBA" id="ARBA00022980"/>
    </source>
</evidence>
<name>A0A1H5MUX9_9ACTN</name>
<dbReference type="InterPro" id="IPR000206">
    <property type="entry name" value="Ribosomal_bL12"/>
</dbReference>
<feature type="domain" description="Large ribosomal subunit protein bL12 C-terminal" evidence="4">
    <location>
        <begin position="130"/>
        <end position="159"/>
    </location>
</feature>
<accession>A0A1H5MUX9</accession>
<keyword evidence="6" id="KW-1185">Reference proteome</keyword>
<evidence type="ECO:0000259" key="4">
    <source>
        <dbReference type="Pfam" id="PF00542"/>
    </source>
</evidence>
<dbReference type="PANTHER" id="PTHR45987:SF4">
    <property type="entry name" value="LARGE RIBOSOMAL SUBUNIT PROTEIN BL12M"/>
    <property type="match status" value="1"/>
</dbReference>
<feature type="region of interest" description="Disordered" evidence="3">
    <location>
        <begin position="35"/>
        <end position="58"/>
    </location>
</feature>
<dbReference type="AlphaFoldDB" id="A0A1H5MUX9"/>
<dbReference type="GO" id="GO:0003735">
    <property type="term" value="F:structural constituent of ribosome"/>
    <property type="evidence" value="ECO:0007669"/>
    <property type="project" value="InterPro"/>
</dbReference>
<dbReference type="InterPro" id="IPR014719">
    <property type="entry name" value="Ribosomal_bL12_C/ClpS-like"/>
</dbReference>
<evidence type="ECO:0000256" key="2">
    <source>
        <dbReference type="ARBA" id="ARBA00023274"/>
    </source>
</evidence>
<evidence type="ECO:0000313" key="6">
    <source>
        <dbReference type="Proteomes" id="UP000181980"/>
    </source>
</evidence>
<protein>
    <submittedName>
        <fullName evidence="5">Ribosomal protein L7/L12 C-terminal domain-containing protein</fullName>
    </submittedName>
</protein>
<dbReference type="GO" id="GO:0003729">
    <property type="term" value="F:mRNA binding"/>
    <property type="evidence" value="ECO:0007669"/>
    <property type="project" value="TreeGrafter"/>
</dbReference>
<dbReference type="GO" id="GO:0006412">
    <property type="term" value="P:translation"/>
    <property type="evidence" value="ECO:0007669"/>
    <property type="project" value="InterPro"/>
</dbReference>
<dbReference type="SUPFAM" id="SSF54736">
    <property type="entry name" value="ClpS-like"/>
    <property type="match status" value="2"/>
</dbReference>
<dbReference type="OrthoDB" id="5186438at2"/>